<reference evidence="10 11" key="1">
    <citation type="submission" date="2016-06" db="EMBL/GenBank/DDBJ databases">
        <authorList>
            <person name="Kjaerup R.B."/>
            <person name="Dalgaard T.S."/>
            <person name="Juul-Madsen H.R."/>
        </authorList>
    </citation>
    <scope>NUCLEOTIDE SEQUENCE [LARGE SCALE GENOMIC DNA]</scope>
    <source>
        <strain evidence="10">3</strain>
    </source>
</reference>
<proteinExistence type="inferred from homology"/>
<comment type="PTM">
    <text evidence="7">Methylated by PrmC. Methylation increases the termination efficiency of RF1.</text>
</comment>
<evidence type="ECO:0000256" key="6">
    <source>
        <dbReference type="ARBA" id="ARBA00022917"/>
    </source>
</evidence>
<dbReference type="NCBIfam" id="NF001859">
    <property type="entry name" value="PRK00591.1"/>
    <property type="match status" value="1"/>
</dbReference>
<dbReference type="Gene3D" id="6.10.140.1950">
    <property type="match status" value="1"/>
</dbReference>
<evidence type="ECO:0000313" key="11">
    <source>
        <dbReference type="Proteomes" id="UP000199169"/>
    </source>
</evidence>
<comment type="similarity">
    <text evidence="3 7">Belongs to the prokaryotic/mitochondrial release factor family.</text>
</comment>
<dbReference type="FunFam" id="3.30.160.20:FF:000004">
    <property type="entry name" value="Peptide chain release factor 1"/>
    <property type="match status" value="1"/>
</dbReference>
<dbReference type="RefSeq" id="WP_186405507.1">
    <property type="nucleotide sequence ID" value="NZ_FLQX01000009.1"/>
</dbReference>
<dbReference type="SUPFAM" id="SSF75620">
    <property type="entry name" value="Release factor"/>
    <property type="match status" value="1"/>
</dbReference>
<feature type="domain" description="Prokaryotic-type class I peptide chain release factors" evidence="9">
    <location>
        <begin position="228"/>
        <end position="244"/>
    </location>
</feature>
<evidence type="ECO:0000259" key="9">
    <source>
        <dbReference type="PROSITE" id="PS00745"/>
    </source>
</evidence>
<dbReference type="Gene3D" id="3.30.160.20">
    <property type="match status" value="1"/>
</dbReference>
<organism evidence="10 11">
    <name type="scientific">Candidatus Accumulibacter aalborgensis</name>
    <dbReference type="NCBI Taxonomy" id="1860102"/>
    <lineage>
        <taxon>Bacteria</taxon>
        <taxon>Pseudomonadati</taxon>
        <taxon>Pseudomonadota</taxon>
        <taxon>Betaproteobacteria</taxon>
        <taxon>Candidatus Accumulibacter</taxon>
    </lineage>
</organism>
<accession>A0A1A8XHX6</accession>
<dbReference type="InterPro" id="IPR045853">
    <property type="entry name" value="Pep_chain_release_fac_I_sf"/>
</dbReference>
<evidence type="ECO:0000256" key="2">
    <source>
        <dbReference type="ARBA" id="ARBA00004496"/>
    </source>
</evidence>
<dbReference type="Pfam" id="PF00472">
    <property type="entry name" value="RF-1"/>
    <property type="match status" value="1"/>
</dbReference>
<dbReference type="FunFam" id="3.30.70.1660:FF:000004">
    <property type="entry name" value="Peptide chain release factor 1"/>
    <property type="match status" value="1"/>
</dbReference>
<dbReference type="InterPro" id="IPR005139">
    <property type="entry name" value="PCRF"/>
</dbReference>
<dbReference type="HAMAP" id="MF_00093">
    <property type="entry name" value="Rel_fac_1"/>
    <property type="match status" value="1"/>
</dbReference>
<comment type="subcellular location">
    <subcellularLocation>
        <location evidence="2 7">Cytoplasm</location>
    </subcellularLocation>
</comment>
<evidence type="ECO:0000313" key="10">
    <source>
        <dbReference type="EMBL" id="SBT03543.1"/>
    </source>
</evidence>
<dbReference type="AlphaFoldDB" id="A0A1A8XHX6"/>
<dbReference type="NCBIfam" id="TIGR00019">
    <property type="entry name" value="prfA"/>
    <property type="match status" value="1"/>
</dbReference>
<evidence type="ECO:0000256" key="5">
    <source>
        <dbReference type="ARBA" id="ARBA00022490"/>
    </source>
</evidence>
<evidence type="ECO:0000256" key="7">
    <source>
        <dbReference type="HAMAP-Rule" id="MF_00093"/>
    </source>
</evidence>
<dbReference type="InterPro" id="IPR000352">
    <property type="entry name" value="Pep_chain_release_fac_I"/>
</dbReference>
<sequence>MNQSICDKLEHLTGRLDELDRMLASGEATRDMDEYRRLSREHAELGPVVALYRTWRQVQADLDAALEMLVDPEMRELAEVEVAVTRERLPQIEEELQKLLLPKDAKDERNVFLEIRAGTGGDESALFAGNLFRMYTRYAERRRWQVEVISASTSDVGGYKEVIARLVGNGVYARLKFESGGHRVQRVPDTETQGRIHTSACTVAVMPEADALEEVQINPADIRVDTYRASGAGGQHINKTDSAVRITHLPTGIVVECQDDRSQHKNKAQAMSVLVARIKDMQEREQHAHIASARRDLIGSGDRSERIRTYNFPQGRVTDHRINLTLYKIEAIMEGDLDELLGALTAEHQADQLAMLAESE</sequence>
<keyword evidence="5 7" id="KW-0963">Cytoplasm</keyword>
<gene>
    <name evidence="7 10" type="primary">prfA</name>
    <name evidence="10" type="ORF">ACCAA_1060008</name>
</gene>
<protein>
    <recommendedName>
        <fullName evidence="7 8">Peptide chain release factor 1</fullName>
        <shortName evidence="7">RF-1</shortName>
    </recommendedName>
</protein>
<keyword evidence="4 7" id="KW-0488">Methylation</keyword>
<dbReference type="Pfam" id="PF03462">
    <property type="entry name" value="PCRF"/>
    <property type="match status" value="1"/>
</dbReference>
<feature type="modified residue" description="N5-methylglutamine" evidence="7">
    <location>
        <position position="235"/>
    </location>
</feature>
<dbReference type="SMART" id="SM00937">
    <property type="entry name" value="PCRF"/>
    <property type="match status" value="1"/>
</dbReference>
<dbReference type="PROSITE" id="PS00745">
    <property type="entry name" value="RF_PROK_I"/>
    <property type="match status" value="1"/>
</dbReference>
<dbReference type="GO" id="GO:0005829">
    <property type="term" value="C:cytosol"/>
    <property type="evidence" value="ECO:0007669"/>
    <property type="project" value="UniProtKB-ARBA"/>
</dbReference>
<dbReference type="Gene3D" id="3.30.70.1660">
    <property type="match status" value="1"/>
</dbReference>
<dbReference type="Proteomes" id="UP000199169">
    <property type="component" value="Unassembled WGS sequence"/>
</dbReference>
<dbReference type="PANTHER" id="PTHR43804:SF7">
    <property type="entry name" value="LD18447P"/>
    <property type="match status" value="1"/>
</dbReference>
<dbReference type="InterPro" id="IPR004373">
    <property type="entry name" value="RF-1"/>
</dbReference>
<evidence type="ECO:0000256" key="4">
    <source>
        <dbReference type="ARBA" id="ARBA00022481"/>
    </source>
</evidence>
<comment type="function">
    <text evidence="1 7">Peptide chain release factor 1 directs the termination of translation in response to the peptide chain termination codons UAG and UAA.</text>
</comment>
<evidence type="ECO:0000256" key="8">
    <source>
        <dbReference type="NCBIfam" id="TIGR00019"/>
    </source>
</evidence>
<name>A0A1A8XHX6_9PROT</name>
<keyword evidence="6 7" id="KW-0648">Protein biosynthesis</keyword>
<dbReference type="GO" id="GO:0016149">
    <property type="term" value="F:translation release factor activity, codon specific"/>
    <property type="evidence" value="ECO:0007669"/>
    <property type="project" value="UniProtKB-UniRule"/>
</dbReference>
<dbReference type="STRING" id="1860102.ACCAA_1060008"/>
<evidence type="ECO:0000256" key="3">
    <source>
        <dbReference type="ARBA" id="ARBA00010835"/>
    </source>
</evidence>
<evidence type="ECO:0000256" key="1">
    <source>
        <dbReference type="ARBA" id="ARBA00002986"/>
    </source>
</evidence>
<dbReference type="PANTHER" id="PTHR43804">
    <property type="entry name" value="LD18447P"/>
    <property type="match status" value="1"/>
</dbReference>
<dbReference type="FunFam" id="3.30.70.1660:FF:000002">
    <property type="entry name" value="Peptide chain release factor 1"/>
    <property type="match status" value="1"/>
</dbReference>
<dbReference type="InterPro" id="IPR050057">
    <property type="entry name" value="Prokaryotic/Mito_RF"/>
</dbReference>
<dbReference type="EMBL" id="FLQX01000009">
    <property type="protein sequence ID" value="SBT03543.1"/>
    <property type="molecule type" value="Genomic_DNA"/>
</dbReference>
<keyword evidence="11" id="KW-1185">Reference proteome</keyword>